<dbReference type="Pfam" id="PF13410">
    <property type="entry name" value="GST_C_2"/>
    <property type="match status" value="1"/>
</dbReference>
<dbReference type="SUPFAM" id="SSF52833">
    <property type="entry name" value="Thioredoxin-like"/>
    <property type="match status" value="1"/>
</dbReference>
<evidence type="ECO:0000313" key="3">
    <source>
        <dbReference type="EMBL" id="MBS4081159.1"/>
    </source>
</evidence>
<feature type="domain" description="GST C-terminal" evidence="2">
    <location>
        <begin position="84"/>
        <end position="205"/>
    </location>
</feature>
<dbReference type="SFLD" id="SFLDG01150">
    <property type="entry name" value="Main.1:_Beta-like"/>
    <property type="match status" value="1"/>
</dbReference>
<dbReference type="Gene3D" id="1.20.1050.10">
    <property type="match status" value="1"/>
</dbReference>
<dbReference type="CDD" id="cd03057">
    <property type="entry name" value="GST_N_Beta"/>
    <property type="match status" value="1"/>
</dbReference>
<dbReference type="Gene3D" id="3.40.30.10">
    <property type="entry name" value="Glutaredoxin"/>
    <property type="match status" value="1"/>
</dbReference>
<sequence length="205" mass="22342">MTTLFIFPGACSFAAHVVIHELQLPISVERVTLGDPNSPYRQINPTGRVPALLLDNQTLLTENTAILPYLADLKPGTELFAPAGSVERAQIQGWLGYVATEVHVGAFRPINRPERYSADESAFPGIRQRALEQLTNALKPIEARLAKTEYLVGNRFTVADAYLGVFLGWSARVGVLNDFPALQAALGRFRARESVVQTLAAEGLA</sequence>
<dbReference type="EMBL" id="JAGYHF010000013">
    <property type="protein sequence ID" value="MBS4081159.1"/>
    <property type="molecule type" value="Genomic_DNA"/>
</dbReference>
<dbReference type="PROSITE" id="PS50404">
    <property type="entry name" value="GST_NTER"/>
    <property type="match status" value="1"/>
</dbReference>
<dbReference type="SFLD" id="SFLDG00358">
    <property type="entry name" value="Main_(cytGST)"/>
    <property type="match status" value="1"/>
</dbReference>
<dbReference type="SFLD" id="SFLDS00019">
    <property type="entry name" value="Glutathione_Transferase_(cytos"/>
    <property type="match status" value="1"/>
</dbReference>
<dbReference type="CDD" id="cd03188">
    <property type="entry name" value="GST_C_Beta"/>
    <property type="match status" value="1"/>
</dbReference>
<dbReference type="RefSeq" id="WP_212546033.1">
    <property type="nucleotide sequence ID" value="NZ_JAGYHF010000013.1"/>
</dbReference>
<dbReference type="Pfam" id="PF13417">
    <property type="entry name" value="GST_N_3"/>
    <property type="match status" value="1"/>
</dbReference>
<dbReference type="PANTHER" id="PTHR44051">
    <property type="entry name" value="GLUTATHIONE S-TRANSFERASE-RELATED"/>
    <property type="match status" value="1"/>
</dbReference>
<reference evidence="3 4" key="1">
    <citation type="submission" date="2021-04" db="EMBL/GenBank/DDBJ databases">
        <title>Pseudomonas rustica sp. nov. isolated from raw milk.</title>
        <authorList>
            <person name="Fiedler G."/>
            <person name="Gieschler S."/>
            <person name="Kabisch J."/>
            <person name="Grimmler C."/>
            <person name="Brinks E."/>
            <person name="Wagner N."/>
            <person name="Hetzer B."/>
            <person name="Franz C.M.A.P."/>
            <person name="Boehnlein C."/>
        </authorList>
    </citation>
    <scope>NUCLEOTIDE SEQUENCE [LARGE SCALE GENOMIC DNA]</scope>
    <source>
        <strain evidence="3 4">MBT-4</strain>
    </source>
</reference>
<proteinExistence type="predicted"/>
<evidence type="ECO:0000259" key="2">
    <source>
        <dbReference type="PROSITE" id="PS50405"/>
    </source>
</evidence>
<gene>
    <name evidence="3" type="ORF">KFS80_22980</name>
</gene>
<keyword evidence="4" id="KW-1185">Reference proteome</keyword>
<dbReference type="InterPro" id="IPR036282">
    <property type="entry name" value="Glutathione-S-Trfase_C_sf"/>
</dbReference>
<dbReference type="InterPro" id="IPR010987">
    <property type="entry name" value="Glutathione-S-Trfase_C-like"/>
</dbReference>
<name>A0ABS5N3K2_9PSED</name>
<dbReference type="InterPro" id="IPR004045">
    <property type="entry name" value="Glutathione_S-Trfase_N"/>
</dbReference>
<dbReference type="InterPro" id="IPR040079">
    <property type="entry name" value="Glutathione_S-Trfase"/>
</dbReference>
<evidence type="ECO:0000259" key="1">
    <source>
        <dbReference type="PROSITE" id="PS50404"/>
    </source>
</evidence>
<dbReference type="Proteomes" id="UP000676035">
    <property type="component" value="Unassembled WGS sequence"/>
</dbReference>
<protein>
    <submittedName>
        <fullName evidence="3">Glutathione S-transferase N-terminal domain-containing protein</fullName>
    </submittedName>
</protein>
<dbReference type="PROSITE" id="PS50405">
    <property type="entry name" value="GST_CTER"/>
    <property type="match status" value="1"/>
</dbReference>
<dbReference type="SUPFAM" id="SSF47616">
    <property type="entry name" value="GST C-terminal domain-like"/>
    <property type="match status" value="1"/>
</dbReference>
<dbReference type="InterPro" id="IPR036249">
    <property type="entry name" value="Thioredoxin-like_sf"/>
</dbReference>
<feature type="domain" description="GST N-terminal" evidence="1">
    <location>
        <begin position="1"/>
        <end position="78"/>
    </location>
</feature>
<evidence type="ECO:0000313" key="4">
    <source>
        <dbReference type="Proteomes" id="UP000676035"/>
    </source>
</evidence>
<accession>A0ABS5N3K2</accession>
<comment type="caution">
    <text evidence="3">The sequence shown here is derived from an EMBL/GenBank/DDBJ whole genome shotgun (WGS) entry which is preliminary data.</text>
</comment>
<organism evidence="3 4">
    <name type="scientific">Pseudomonas rustica</name>
    <dbReference type="NCBI Taxonomy" id="2827099"/>
    <lineage>
        <taxon>Bacteria</taxon>
        <taxon>Pseudomonadati</taxon>
        <taxon>Pseudomonadota</taxon>
        <taxon>Gammaproteobacteria</taxon>
        <taxon>Pseudomonadales</taxon>
        <taxon>Pseudomonadaceae</taxon>
        <taxon>Pseudomonas</taxon>
    </lineage>
</organism>
<dbReference type="PANTHER" id="PTHR44051:SF8">
    <property type="entry name" value="GLUTATHIONE S-TRANSFERASE GSTA"/>
    <property type="match status" value="1"/>
</dbReference>